<keyword evidence="2" id="KW-0597">Phosphoprotein</keyword>
<dbReference type="InterPro" id="IPR010071">
    <property type="entry name" value="AA_adenyl_dom"/>
</dbReference>
<dbReference type="PRINTS" id="PR00154">
    <property type="entry name" value="AMPBINDING"/>
</dbReference>
<dbReference type="Gene3D" id="1.10.1200.10">
    <property type="entry name" value="ACP-like"/>
    <property type="match status" value="1"/>
</dbReference>
<evidence type="ECO:0000256" key="4">
    <source>
        <dbReference type="SAM" id="Phobius"/>
    </source>
</evidence>
<dbReference type="InterPro" id="IPR045851">
    <property type="entry name" value="AMP-bd_C_sf"/>
</dbReference>
<dbReference type="Gene3D" id="2.160.10.10">
    <property type="entry name" value="Hexapeptide repeat proteins"/>
    <property type="match status" value="2"/>
</dbReference>
<dbReference type="CDD" id="cd05930">
    <property type="entry name" value="A_NRPS"/>
    <property type="match status" value="1"/>
</dbReference>
<name>A0A3E0HZ54_9PSEU</name>
<dbReference type="GO" id="GO:0044550">
    <property type="term" value="P:secondary metabolite biosynthetic process"/>
    <property type="evidence" value="ECO:0007669"/>
    <property type="project" value="TreeGrafter"/>
</dbReference>
<protein>
    <submittedName>
        <fullName evidence="6">Non-ribosomal peptide synthetase-like protein</fullName>
    </submittedName>
</protein>
<dbReference type="NCBIfam" id="TIGR01733">
    <property type="entry name" value="AA-adenyl-dom"/>
    <property type="match status" value="1"/>
</dbReference>
<dbReference type="PROSITE" id="PS00012">
    <property type="entry name" value="PHOSPHOPANTETHEINE"/>
    <property type="match status" value="1"/>
</dbReference>
<dbReference type="InterPro" id="IPR011004">
    <property type="entry name" value="Trimer_LpxA-like_sf"/>
</dbReference>
<dbReference type="GO" id="GO:0005737">
    <property type="term" value="C:cytoplasm"/>
    <property type="evidence" value="ECO:0007669"/>
    <property type="project" value="TreeGrafter"/>
</dbReference>
<dbReference type="RefSeq" id="WP_116173721.1">
    <property type="nucleotide sequence ID" value="NZ_CP144375.1"/>
</dbReference>
<dbReference type="InterPro" id="IPR000873">
    <property type="entry name" value="AMP-dep_synth/lig_dom"/>
</dbReference>
<feature type="domain" description="Carrier" evidence="5">
    <location>
        <begin position="520"/>
        <end position="598"/>
    </location>
</feature>
<dbReference type="Pfam" id="PF13193">
    <property type="entry name" value="AMP-binding_C"/>
    <property type="match status" value="1"/>
</dbReference>
<reference evidence="6 7" key="1">
    <citation type="submission" date="2018-08" db="EMBL/GenBank/DDBJ databases">
        <title>Genomic Encyclopedia of Archaeal and Bacterial Type Strains, Phase II (KMG-II): from individual species to whole genera.</title>
        <authorList>
            <person name="Goeker M."/>
        </authorList>
    </citation>
    <scope>NUCLEOTIDE SEQUENCE [LARGE SCALE GENOMIC DNA]</scope>
    <source>
        <strain evidence="6 7">DSM 45791</strain>
    </source>
</reference>
<evidence type="ECO:0000256" key="1">
    <source>
        <dbReference type="ARBA" id="ARBA00022450"/>
    </source>
</evidence>
<feature type="transmembrane region" description="Helical" evidence="4">
    <location>
        <begin position="1108"/>
        <end position="1126"/>
    </location>
</feature>
<dbReference type="Proteomes" id="UP000256269">
    <property type="component" value="Unassembled WGS sequence"/>
</dbReference>
<dbReference type="InterPro" id="IPR042099">
    <property type="entry name" value="ANL_N_sf"/>
</dbReference>
<dbReference type="InterPro" id="IPR020459">
    <property type="entry name" value="AMP-binding"/>
</dbReference>
<feature type="transmembrane region" description="Helical" evidence="4">
    <location>
        <begin position="612"/>
        <end position="642"/>
    </location>
</feature>
<dbReference type="InterPro" id="IPR036736">
    <property type="entry name" value="ACP-like_sf"/>
</dbReference>
<dbReference type="SUPFAM" id="SSF47336">
    <property type="entry name" value="ACP-like"/>
    <property type="match status" value="1"/>
</dbReference>
<dbReference type="InterPro" id="IPR006162">
    <property type="entry name" value="Ppantetheine_attach_site"/>
</dbReference>
<dbReference type="SUPFAM" id="SSF51161">
    <property type="entry name" value="Trimeric LpxA-like enzymes"/>
    <property type="match status" value="3"/>
</dbReference>
<feature type="transmembrane region" description="Helical" evidence="4">
    <location>
        <begin position="1138"/>
        <end position="1162"/>
    </location>
</feature>
<evidence type="ECO:0000259" key="5">
    <source>
        <dbReference type="PROSITE" id="PS50075"/>
    </source>
</evidence>
<comment type="caution">
    <text evidence="6">The sequence shown here is derived from an EMBL/GenBank/DDBJ whole genome shotgun (WGS) entry which is preliminary data.</text>
</comment>
<evidence type="ECO:0000313" key="6">
    <source>
        <dbReference type="EMBL" id="REH51661.1"/>
    </source>
</evidence>
<feature type="transmembrane region" description="Helical" evidence="4">
    <location>
        <begin position="905"/>
        <end position="924"/>
    </location>
</feature>
<sequence length="1363" mass="147442">MSSTAERPRVGRPTALHDFFVQAAVRWPDAVAVDVPPAASRPQRDTLTYAELKHESELLAGVVHLAVGRGAVAAIMLGRTTPRLYVAQLAVLRSAAAYVCVDPAFPDDQVTHILSDSHARALLTDAAGAERAAQIGYPGPVIRVDLPLTTPALPLPEPPGPDDVAYIIYTSGSTGKPKGVMIPHRGAANLVGGDLNEFDLGPGDRVAQGSSPAYDSSVEEIWMALATGATVVSMDDETARLGPDLVPWLRNERITVLCPPPTLLRATGCADPRTELLHLRLLYVGGEALPEDVAERWSRGRRMVNGYGPTECTVTCMRQDIVPGEQVAIGKPVPGMTAWALNESLEPVPPGEKGELCMGGAGLALGYLNQPELTKAKFVDHPTLGRIYRTGDLVHAEPDGTFFYHGRIDSQVKLRGYRIELEAIEAVLARCPGIREAACRVQGEGATEMLAAHVVPTDPRELPHVDQLKDELRKALPAYMMPGAFGTIDELPRTAGGKLRRSELPVLTVARARKHNAGPAPTNPLALFIAQSVQEVLKLPDLPGAADDFFTDLGGSSLNGAMLITKLRTNPATASITVRDLYEIRTVGRLVERAVPDIESGGKQRERHTVEVLGATVFQALWLAFELFVGSIVAYVVAFWVIPWLSERLGLTGLIFLAPVVLSVVRLASTPLLIEIAVRAKRLLIGKYTAVRTPVWSPFHVRIWIVRQFMRFIPWETIAGTEYTSVVLRKLGARIGERVHIHRGVNLQQGGWDLLDIGDDVTVSQDASLGLVHLEQGQVVIGPVTIDNGATIDIRAGVGPHARVGRNAWLSALSYLSTGSTVPDGERWDGAPAKPAGLAQDPPAPTVDGRVLSPRAHGLAMILSRNLMSLVFSLPFTVIAAFVIMKLGLTYDTLLADLANPFDHLALLSMIGVCACLALVYEVALEAIASRALGPVLPGVIDRYSLGYIRVWLKTGIVDSAGKWLSGGIFWPVWLRAAGMKLGPDCEISTIIDVVPELISMDGDTFFADGIYIGGPRVQRGTVTLAEVSLGTNTFLGNHAVIAAGQRLPADILIGISTVADDRLVRPGTSWFGHPPFELPQREIVSVDRSLTHDPSLIRVINRNFWEWLRFTLPIVPLIAVSLWTFGVERAATVLDPAAFLLLGVPVVTFLTGAFLCLVILAMKWGLLGRVKEGIHPLWSCWASRWDFLYVAWGFIASKPLSALEGTLLLPIYLRWIGMKIGRRVALGEGFAQIVDPDMLEFGDGATINAMFQAHTFEDRVLKIGHVKVGAHSTLGDATVPLYGAVVGEHTTVAPHAVIMKHEHLLPGLRYEGAPTRRRGDDDVEPVDIGRHKLTGPLWTVQPVVVGVARHRIPRAKSNKSEG</sequence>
<dbReference type="PROSITE" id="PS50075">
    <property type="entry name" value="CARRIER"/>
    <property type="match status" value="1"/>
</dbReference>
<proteinExistence type="predicted"/>
<evidence type="ECO:0000256" key="2">
    <source>
        <dbReference type="ARBA" id="ARBA00022553"/>
    </source>
</evidence>
<dbReference type="SUPFAM" id="SSF56801">
    <property type="entry name" value="Acetyl-CoA synthetase-like"/>
    <property type="match status" value="1"/>
</dbReference>
<dbReference type="PANTHER" id="PTHR45527:SF1">
    <property type="entry name" value="FATTY ACID SYNTHASE"/>
    <property type="match status" value="1"/>
</dbReference>
<dbReference type="Gene3D" id="3.40.50.12780">
    <property type="entry name" value="N-terminal domain of ligase-like"/>
    <property type="match status" value="1"/>
</dbReference>
<dbReference type="Pfam" id="PF00501">
    <property type="entry name" value="AMP-binding"/>
    <property type="match status" value="1"/>
</dbReference>
<dbReference type="InterPro" id="IPR009081">
    <property type="entry name" value="PP-bd_ACP"/>
</dbReference>
<dbReference type="OrthoDB" id="2472181at2"/>
<dbReference type="Pfam" id="PF00550">
    <property type="entry name" value="PP-binding"/>
    <property type="match status" value="1"/>
</dbReference>
<organism evidence="6 7">
    <name type="scientific">Kutzneria buriramensis</name>
    <dbReference type="NCBI Taxonomy" id="1045776"/>
    <lineage>
        <taxon>Bacteria</taxon>
        <taxon>Bacillati</taxon>
        <taxon>Actinomycetota</taxon>
        <taxon>Actinomycetes</taxon>
        <taxon>Pseudonocardiales</taxon>
        <taxon>Pseudonocardiaceae</taxon>
        <taxon>Kutzneria</taxon>
    </lineage>
</organism>
<keyword evidence="7" id="KW-1185">Reference proteome</keyword>
<dbReference type="Gene3D" id="3.30.300.30">
    <property type="match status" value="1"/>
</dbReference>
<evidence type="ECO:0000313" key="7">
    <source>
        <dbReference type="Proteomes" id="UP000256269"/>
    </source>
</evidence>
<feature type="region of interest" description="Disordered" evidence="3">
    <location>
        <begin position="824"/>
        <end position="845"/>
    </location>
</feature>
<dbReference type="PANTHER" id="PTHR45527">
    <property type="entry name" value="NONRIBOSOMAL PEPTIDE SYNTHETASE"/>
    <property type="match status" value="1"/>
</dbReference>
<accession>A0A3E0HZ54</accession>
<keyword evidence="1" id="KW-0596">Phosphopantetheine</keyword>
<dbReference type="EMBL" id="QUNO01000003">
    <property type="protein sequence ID" value="REH51661.1"/>
    <property type="molecule type" value="Genomic_DNA"/>
</dbReference>
<gene>
    <name evidence="6" type="ORF">BCF44_103110</name>
</gene>
<keyword evidence="4" id="KW-1133">Transmembrane helix</keyword>
<dbReference type="GO" id="GO:0043041">
    <property type="term" value="P:amino acid activation for nonribosomal peptide biosynthetic process"/>
    <property type="evidence" value="ECO:0007669"/>
    <property type="project" value="TreeGrafter"/>
</dbReference>
<evidence type="ECO:0000256" key="3">
    <source>
        <dbReference type="SAM" id="MobiDB-lite"/>
    </source>
</evidence>
<dbReference type="InterPro" id="IPR025110">
    <property type="entry name" value="AMP-bd_C"/>
</dbReference>
<feature type="transmembrane region" description="Helical" evidence="4">
    <location>
        <begin position="867"/>
        <end position="885"/>
    </location>
</feature>
<dbReference type="GO" id="GO:0031177">
    <property type="term" value="F:phosphopantetheine binding"/>
    <property type="evidence" value="ECO:0007669"/>
    <property type="project" value="TreeGrafter"/>
</dbReference>
<keyword evidence="4" id="KW-0472">Membrane</keyword>
<keyword evidence="4" id="KW-0812">Transmembrane</keyword>
<dbReference type="InterPro" id="IPR020845">
    <property type="entry name" value="AMP-binding_CS"/>
</dbReference>
<dbReference type="PROSITE" id="PS00455">
    <property type="entry name" value="AMP_BINDING"/>
    <property type="match status" value="1"/>
</dbReference>